<keyword evidence="3" id="KW-1185">Reference proteome</keyword>
<reference key="1">
    <citation type="submission" date="2010-09" db="EMBL/GenBank/DDBJ databases">
        <authorList>
            <person name="Roh H."/>
            <person name="Ko H.-J."/>
            <person name="Kim D."/>
            <person name="Choi D.G."/>
            <person name="Park S."/>
            <person name="Kim S."/>
            <person name="Kim K.H."/>
            <person name="Chang I.S."/>
            <person name="Choi I.-G."/>
        </authorList>
    </citation>
    <scope>NUCLEOTIDE SEQUENCE</scope>
    <source>
        <strain>KIST612</strain>
    </source>
</reference>
<dbReference type="Proteomes" id="UP000006873">
    <property type="component" value="Chromosome"/>
</dbReference>
<keyword evidence="1" id="KW-0472">Membrane</keyword>
<feature type="transmembrane region" description="Helical" evidence="1">
    <location>
        <begin position="21"/>
        <end position="41"/>
    </location>
</feature>
<evidence type="ECO:0000313" key="2">
    <source>
        <dbReference type="EMBL" id="ADO35885.1"/>
    </source>
</evidence>
<keyword evidence="1" id="KW-0812">Transmembrane</keyword>
<reference evidence="2 3" key="2">
    <citation type="journal article" date="2011" name="J. Bacteriol.">
        <title>Complete genome sequence of a carbon monoxide-utilizing acetogen, Eubacterium limosum KIST612.</title>
        <authorList>
            <person name="Roh H."/>
            <person name="Ko H.J."/>
            <person name="Kim D."/>
            <person name="Choi D.G."/>
            <person name="Park S."/>
            <person name="Kim S."/>
            <person name="Chang I.S."/>
            <person name="Choi I.G."/>
        </authorList>
    </citation>
    <scope>NUCLEOTIDE SEQUENCE [LARGE SCALE GENOMIC DNA]</scope>
    <source>
        <strain evidence="2 3">KIST612</strain>
    </source>
</reference>
<gene>
    <name evidence="2" type="ordered locus">ELI_0873</name>
</gene>
<sequence length="47" mass="5630">MPESLRKCKNDVIEKRKSKEILQGIFEVYFILCGMGHLYIYDTYARE</sequence>
<dbReference type="EMBL" id="CP002273">
    <property type="protein sequence ID" value="ADO35885.1"/>
    <property type="molecule type" value="Genomic_DNA"/>
</dbReference>
<keyword evidence="1" id="KW-1133">Transmembrane helix</keyword>
<evidence type="ECO:0000256" key="1">
    <source>
        <dbReference type="SAM" id="Phobius"/>
    </source>
</evidence>
<evidence type="ECO:0000313" key="3">
    <source>
        <dbReference type="Proteomes" id="UP000006873"/>
    </source>
</evidence>
<proteinExistence type="predicted"/>
<dbReference type="HOGENOM" id="CLU_3168207_0_0_9"/>
<dbReference type="AlphaFoldDB" id="E3GKD8"/>
<protein>
    <submittedName>
        <fullName evidence="2">Uncharacterized protein</fullName>
    </submittedName>
</protein>
<organism evidence="2 3">
    <name type="scientific">Eubacterium callanderi</name>
    <dbReference type="NCBI Taxonomy" id="53442"/>
    <lineage>
        <taxon>Bacteria</taxon>
        <taxon>Bacillati</taxon>
        <taxon>Bacillota</taxon>
        <taxon>Clostridia</taxon>
        <taxon>Eubacteriales</taxon>
        <taxon>Eubacteriaceae</taxon>
        <taxon>Eubacterium</taxon>
    </lineage>
</organism>
<name>E3GKD8_9FIRM</name>
<accession>E3GKD8</accession>
<dbReference type="KEGG" id="elm:ELI_0873"/>